<feature type="coiled-coil region" evidence="1">
    <location>
        <begin position="257"/>
        <end position="284"/>
    </location>
</feature>
<dbReference type="Proteomes" id="UP000549394">
    <property type="component" value="Unassembled WGS sequence"/>
</dbReference>
<dbReference type="GO" id="GO:0097542">
    <property type="term" value="C:ciliary tip"/>
    <property type="evidence" value="ECO:0007669"/>
    <property type="project" value="TreeGrafter"/>
</dbReference>
<reference evidence="2 3" key="1">
    <citation type="submission" date="2020-08" db="EMBL/GenBank/DDBJ databases">
        <authorList>
            <person name="Hejnol A."/>
        </authorList>
    </citation>
    <scope>NUCLEOTIDE SEQUENCE [LARGE SCALE GENOMIC DNA]</scope>
</reference>
<feature type="coiled-coil region" evidence="1">
    <location>
        <begin position="166"/>
        <end position="214"/>
    </location>
</feature>
<evidence type="ECO:0000256" key="1">
    <source>
        <dbReference type="SAM" id="Coils"/>
    </source>
</evidence>
<keyword evidence="3" id="KW-1185">Reference proteome</keyword>
<dbReference type="PANTHER" id="PTHR46518">
    <property type="entry name" value="COILED-COIL DOMAIN-CONTAINING PROTEIN 151"/>
    <property type="match status" value="1"/>
</dbReference>
<gene>
    <name evidence="2" type="ORF">DGYR_LOCUS9718</name>
</gene>
<dbReference type="GO" id="GO:0003341">
    <property type="term" value="P:cilium movement"/>
    <property type="evidence" value="ECO:0007669"/>
    <property type="project" value="InterPro"/>
</dbReference>
<evidence type="ECO:0000313" key="2">
    <source>
        <dbReference type="EMBL" id="CAD5121813.1"/>
    </source>
</evidence>
<dbReference type="InterPro" id="IPR033192">
    <property type="entry name" value="ODAD3"/>
</dbReference>
<sequence>MVDDISKHSTSVERSIKRLLKANKAHRKQIAQQLMGQDEKIIAAIFSSEDKSDRKELMLLRNKPLEYVATYLDNKAFHFQKELDKLRYERKKIEKKIKRTREQLLIYDHWLNRRMDRKGKEKTIRIFENQFEKVRLKTETAESIGNKYEQVIGCLQEDFHTMPKRLERLEKSLREYKIEARQMLETKVKALRLRNEAKDELNKLEKVTFEERQEKENELLLTKTDMENRRKEAQEIRDKRILKSSPAFGNDLNTDRSDIKRREMQDLKEKLENYETTIRQLQNSTRVTDLQKVVERIIIQKEVTKLLERQKEDAERQRNYYLSLRDDALEQLMEARYSTEVGMTDWRDSVEKMQVYVKNAKSSLKERKTELGKQAKILQTVRKGVISILERTNATPTLMRKSTHDLAESLKQCCRKLRTMQTFIDHYSNSSDCQKQFETGEFYDFIKKTLPDKNIQSSTTKSPFMDDFYESEDNEDVLTREDVKTVTTDILNSLMNKKKGNKSTKKHYQQAIRRSKEWRLIDYYEISYKDINFDGIFGLRVLEGGLKLQVLNYAKGDIEISEKNLAIIKELSEKAEKLSTLAINVLKTAKDKSYERLSPLIKTEWKGFGDHKELDFNLLWPDNFPEFANNCDKKLYTK</sequence>
<keyword evidence="1" id="KW-0175">Coiled coil</keyword>
<dbReference type="GO" id="GO:0036064">
    <property type="term" value="C:ciliary basal body"/>
    <property type="evidence" value="ECO:0007669"/>
    <property type="project" value="TreeGrafter"/>
</dbReference>
<dbReference type="GO" id="GO:0036158">
    <property type="term" value="P:outer dynein arm assembly"/>
    <property type="evidence" value="ECO:0007669"/>
    <property type="project" value="InterPro"/>
</dbReference>
<dbReference type="OrthoDB" id="10255247at2759"/>
<proteinExistence type="predicted"/>
<name>A0A7I8W4V3_9ANNE</name>
<dbReference type="AlphaFoldDB" id="A0A7I8W4V3"/>
<evidence type="ECO:0000313" key="3">
    <source>
        <dbReference type="Proteomes" id="UP000549394"/>
    </source>
</evidence>
<comment type="caution">
    <text evidence="2">The sequence shown here is derived from an EMBL/GenBank/DDBJ whole genome shotgun (WGS) entry which is preliminary data.</text>
</comment>
<accession>A0A7I8W4V3</accession>
<protein>
    <submittedName>
        <fullName evidence="2">DgyrCDS10283</fullName>
    </submittedName>
</protein>
<dbReference type="EMBL" id="CAJFCJ010000015">
    <property type="protein sequence ID" value="CAD5121813.1"/>
    <property type="molecule type" value="Genomic_DNA"/>
</dbReference>
<dbReference type="GO" id="GO:0035253">
    <property type="term" value="C:ciliary rootlet"/>
    <property type="evidence" value="ECO:0007669"/>
    <property type="project" value="TreeGrafter"/>
</dbReference>
<organism evidence="2 3">
    <name type="scientific">Dimorphilus gyrociliatus</name>
    <dbReference type="NCBI Taxonomy" id="2664684"/>
    <lineage>
        <taxon>Eukaryota</taxon>
        <taxon>Metazoa</taxon>
        <taxon>Spiralia</taxon>
        <taxon>Lophotrochozoa</taxon>
        <taxon>Annelida</taxon>
        <taxon>Polychaeta</taxon>
        <taxon>Polychaeta incertae sedis</taxon>
        <taxon>Dinophilidae</taxon>
        <taxon>Dimorphilus</taxon>
    </lineage>
</organism>
<dbReference type="PANTHER" id="PTHR46518:SF1">
    <property type="entry name" value="OUTER DYNEIN ARM-DOCKING COMPLEX SUBUNIT 3"/>
    <property type="match status" value="1"/>
</dbReference>